<accession>A0A834K1C1</accession>
<dbReference type="Proteomes" id="UP000600918">
    <property type="component" value="Unassembled WGS sequence"/>
</dbReference>
<evidence type="ECO:0000256" key="1">
    <source>
        <dbReference type="SAM" id="Phobius"/>
    </source>
</evidence>
<organism evidence="2 3">
    <name type="scientific">Vespula pensylvanica</name>
    <name type="common">Western yellow jacket</name>
    <name type="synonym">Wasp</name>
    <dbReference type="NCBI Taxonomy" id="30213"/>
    <lineage>
        <taxon>Eukaryota</taxon>
        <taxon>Metazoa</taxon>
        <taxon>Ecdysozoa</taxon>
        <taxon>Arthropoda</taxon>
        <taxon>Hexapoda</taxon>
        <taxon>Insecta</taxon>
        <taxon>Pterygota</taxon>
        <taxon>Neoptera</taxon>
        <taxon>Endopterygota</taxon>
        <taxon>Hymenoptera</taxon>
        <taxon>Apocrita</taxon>
        <taxon>Aculeata</taxon>
        <taxon>Vespoidea</taxon>
        <taxon>Vespidae</taxon>
        <taxon>Vespinae</taxon>
        <taxon>Vespula</taxon>
    </lineage>
</organism>
<feature type="transmembrane region" description="Helical" evidence="1">
    <location>
        <begin position="261"/>
        <end position="282"/>
    </location>
</feature>
<evidence type="ECO:0000313" key="3">
    <source>
        <dbReference type="Proteomes" id="UP000600918"/>
    </source>
</evidence>
<feature type="transmembrane region" description="Helical" evidence="1">
    <location>
        <begin position="191"/>
        <end position="211"/>
    </location>
</feature>
<keyword evidence="1" id="KW-0472">Membrane</keyword>
<dbReference type="PANTHER" id="PTHR28624:SF1">
    <property type="entry name" value="MITOCHONDRIAL POTASSIUM CHANNEL"/>
    <property type="match status" value="1"/>
</dbReference>
<dbReference type="InterPro" id="IPR037660">
    <property type="entry name" value="CCDC51"/>
</dbReference>
<keyword evidence="3" id="KW-1185">Reference proteome</keyword>
<protein>
    <recommendedName>
        <fullName evidence="4">Coiled-coil domain-containing protein 51</fullName>
    </recommendedName>
</protein>
<dbReference type="AlphaFoldDB" id="A0A834K1C1"/>
<keyword evidence="1" id="KW-1133">Transmembrane helix</keyword>
<dbReference type="OrthoDB" id="6243211at2759"/>
<reference evidence="2" key="1">
    <citation type="journal article" date="2020" name="G3 (Bethesda)">
        <title>High-Quality Assemblies for Three Invasive Social Wasps from the &lt;i&gt;Vespula&lt;/i&gt; Genus.</title>
        <authorList>
            <person name="Harrop T.W.R."/>
            <person name="Guhlin J."/>
            <person name="McLaughlin G.M."/>
            <person name="Permina E."/>
            <person name="Stockwell P."/>
            <person name="Gilligan J."/>
            <person name="Le Lec M.F."/>
            <person name="Gruber M.A.M."/>
            <person name="Quinn O."/>
            <person name="Lovegrove M."/>
            <person name="Duncan E.J."/>
            <person name="Remnant E.J."/>
            <person name="Van Eeckhoven J."/>
            <person name="Graham B."/>
            <person name="Knapp R.A."/>
            <person name="Langford K.W."/>
            <person name="Kronenberg Z."/>
            <person name="Press M.O."/>
            <person name="Eacker S.M."/>
            <person name="Wilson-Rankin E.E."/>
            <person name="Purcell J."/>
            <person name="Lester P.J."/>
            <person name="Dearden P.K."/>
        </authorList>
    </citation>
    <scope>NUCLEOTIDE SEQUENCE</scope>
    <source>
        <strain evidence="2">Volc-1</strain>
    </source>
</reference>
<comment type="caution">
    <text evidence="2">The sequence shown here is derived from an EMBL/GenBank/DDBJ whole genome shotgun (WGS) entry which is preliminary data.</text>
</comment>
<gene>
    <name evidence="2" type="ORF">H0235_016013</name>
</gene>
<evidence type="ECO:0008006" key="4">
    <source>
        <dbReference type="Google" id="ProtNLM"/>
    </source>
</evidence>
<dbReference type="EMBL" id="JACSDY010000019">
    <property type="protein sequence ID" value="KAF7398005.1"/>
    <property type="molecule type" value="Genomic_DNA"/>
</dbReference>
<proteinExistence type="predicted"/>
<evidence type="ECO:0000313" key="2">
    <source>
        <dbReference type="EMBL" id="KAF7398005.1"/>
    </source>
</evidence>
<sequence>MANNIQKLIKLVNKKLNEHKAFNDVSTKFENVVKKTRDRLTNNINNSTIIQQLKDTSIEPGKPLPHKLVTMWQWYQQLVGLHTVEKCRQQVLLIQDCLYKCQEKRRYFRQEAFVISNKIKEIYDELLRTKRDDPKYVSLTIMENKNLQEQSTITEKLTLLEEEEKDRFVQLTTAIKEYHDAQIMTSQRYKYVSILASVIAAIFSLICSTIYNNKRIDDMKVAMSKVQENNKSTIIKCFDSLQLHVDEKLSKVNKEQSQSTWLIIGKWSAYIISSILVLRVLIGS</sequence>
<name>A0A834K1C1_VESPE</name>
<keyword evidence="1" id="KW-0812">Transmembrane</keyword>
<dbReference type="PANTHER" id="PTHR28624">
    <property type="entry name" value="COILED-COIL DOMAIN-CONTAINING PROTEIN 51"/>
    <property type="match status" value="1"/>
</dbReference>